<dbReference type="EMBL" id="GGFL01011373">
    <property type="protein sequence ID" value="MBW75551.1"/>
    <property type="molecule type" value="Transcribed_RNA"/>
</dbReference>
<organism evidence="2">
    <name type="scientific">Anopheles darlingi</name>
    <name type="common">Mosquito</name>
    <dbReference type="NCBI Taxonomy" id="43151"/>
    <lineage>
        <taxon>Eukaryota</taxon>
        <taxon>Metazoa</taxon>
        <taxon>Ecdysozoa</taxon>
        <taxon>Arthropoda</taxon>
        <taxon>Hexapoda</taxon>
        <taxon>Insecta</taxon>
        <taxon>Pterygota</taxon>
        <taxon>Neoptera</taxon>
        <taxon>Endopterygota</taxon>
        <taxon>Diptera</taxon>
        <taxon>Nematocera</taxon>
        <taxon>Culicoidea</taxon>
        <taxon>Culicidae</taxon>
        <taxon>Anophelinae</taxon>
        <taxon>Anopheles</taxon>
    </lineage>
</organism>
<keyword evidence="1" id="KW-1133">Transmembrane helix</keyword>
<reference evidence="2" key="1">
    <citation type="submission" date="2018-01" db="EMBL/GenBank/DDBJ databases">
        <title>An insight into the sialome of Amazonian anophelines.</title>
        <authorList>
            <person name="Ribeiro J.M."/>
            <person name="Scarpassa V."/>
            <person name="Calvo E."/>
        </authorList>
    </citation>
    <scope>NUCLEOTIDE SEQUENCE</scope>
</reference>
<dbReference type="AlphaFoldDB" id="A0A2M4DDK5"/>
<keyword evidence="1" id="KW-0472">Membrane</keyword>
<evidence type="ECO:0000256" key="1">
    <source>
        <dbReference type="SAM" id="Phobius"/>
    </source>
</evidence>
<accession>A0A2M4DDK5</accession>
<keyword evidence="1" id="KW-0812">Transmembrane</keyword>
<feature type="transmembrane region" description="Helical" evidence="1">
    <location>
        <begin position="12"/>
        <end position="39"/>
    </location>
</feature>
<protein>
    <submittedName>
        <fullName evidence="2">Uncharacterized protein</fullName>
    </submittedName>
</protein>
<name>A0A2M4DDK5_ANODA</name>
<sequence>MIMKTIIPLLPFFSYTISIMLECALPSSMFCFSICLYTICGWMVPRAPQHKLPTACGGGGGAKLNEFNER</sequence>
<proteinExistence type="predicted"/>
<evidence type="ECO:0000313" key="2">
    <source>
        <dbReference type="EMBL" id="MBW75551.1"/>
    </source>
</evidence>